<dbReference type="InterPro" id="IPR025246">
    <property type="entry name" value="IS30-like_HTH"/>
</dbReference>
<dbReference type="EMBL" id="CP021255">
    <property type="protein sequence ID" value="AVD71749.1"/>
    <property type="molecule type" value="Genomic_DNA"/>
</dbReference>
<evidence type="ECO:0000313" key="2">
    <source>
        <dbReference type="EMBL" id="AVD71749.1"/>
    </source>
</evidence>
<name>A0A2L1GPZ7_9BACT</name>
<protein>
    <recommendedName>
        <fullName evidence="1">Transposase IS30-like HTH domain-containing protein</fullName>
    </recommendedName>
</protein>
<dbReference type="Gene3D" id="1.10.10.60">
    <property type="entry name" value="Homeodomain-like"/>
    <property type="match status" value="1"/>
</dbReference>
<dbReference type="OrthoDB" id="9803231at2"/>
<evidence type="ECO:0000313" key="3">
    <source>
        <dbReference type="Proteomes" id="UP000239867"/>
    </source>
</evidence>
<dbReference type="Proteomes" id="UP000239867">
    <property type="component" value="Chromosome"/>
</dbReference>
<reference evidence="2 3" key="1">
    <citation type="journal article" date="2018" name="MBio">
        <title>Insights into the evolution of host association through the isolation and characterization of a novel human periodontal pathobiont, Desulfobulbus oralis.</title>
        <authorList>
            <person name="Cross K.L."/>
            <person name="Chirania P."/>
            <person name="Xiong W."/>
            <person name="Beall C.J."/>
            <person name="Elkins J.G."/>
            <person name="Giannone R.J."/>
            <person name="Griffen A.L."/>
            <person name="Guss A.M."/>
            <person name="Hettich R.L."/>
            <person name="Joshi S.S."/>
            <person name="Mokrzan E.M."/>
            <person name="Martin R.K."/>
            <person name="Zhulin I.B."/>
            <person name="Leys E.J."/>
            <person name="Podar M."/>
        </authorList>
    </citation>
    <scope>NUCLEOTIDE SEQUENCE [LARGE SCALE GENOMIC DNA]</scope>
    <source>
        <strain evidence="2 3">ORNL</strain>
    </source>
</reference>
<accession>A0A2L1GPZ7</accession>
<sequence>MVCPHLTATERESILCLRAQGCGIRKIARALNRSP</sequence>
<evidence type="ECO:0000259" key="1">
    <source>
        <dbReference type="Pfam" id="PF13936"/>
    </source>
</evidence>
<organism evidence="2 3">
    <name type="scientific">Desulfobulbus oralis</name>
    <dbReference type="NCBI Taxonomy" id="1986146"/>
    <lineage>
        <taxon>Bacteria</taxon>
        <taxon>Pseudomonadati</taxon>
        <taxon>Thermodesulfobacteriota</taxon>
        <taxon>Desulfobulbia</taxon>
        <taxon>Desulfobulbales</taxon>
        <taxon>Desulfobulbaceae</taxon>
        <taxon>Desulfobulbus</taxon>
    </lineage>
</organism>
<proteinExistence type="predicted"/>
<keyword evidence="3" id="KW-1185">Reference proteome</keyword>
<dbReference type="AlphaFoldDB" id="A0A2L1GPZ7"/>
<feature type="domain" description="Transposase IS30-like HTH" evidence="1">
    <location>
        <begin position="4"/>
        <end position="35"/>
    </location>
</feature>
<dbReference type="RefSeq" id="WP_104936982.1">
    <property type="nucleotide sequence ID" value="NZ_CP021255.1"/>
</dbReference>
<dbReference type="Pfam" id="PF13936">
    <property type="entry name" value="HTH_38"/>
    <property type="match status" value="1"/>
</dbReference>
<gene>
    <name evidence="2" type="ORF">CAY53_09985</name>
</gene>
<dbReference type="KEGG" id="deo:CAY53_09985"/>